<protein>
    <submittedName>
        <fullName evidence="3">DUF4358 domain-containing protein</fullName>
    </submittedName>
</protein>
<organism evidence="3 5">
    <name type="scientific">Turicibacter bilis</name>
    <dbReference type="NCBI Taxonomy" id="2735723"/>
    <lineage>
        <taxon>Bacteria</taxon>
        <taxon>Bacillati</taxon>
        <taxon>Bacillota</taxon>
        <taxon>Erysipelotrichia</taxon>
        <taxon>Erysipelotrichales</taxon>
        <taxon>Turicibacteraceae</taxon>
        <taxon>Turicibacter</taxon>
    </lineage>
</organism>
<feature type="chain" id="PRO_5040236916" evidence="1">
    <location>
        <begin position="18"/>
        <end position="174"/>
    </location>
</feature>
<dbReference type="PROSITE" id="PS51257">
    <property type="entry name" value="PROKAR_LIPOPROTEIN"/>
    <property type="match status" value="1"/>
</dbReference>
<evidence type="ECO:0000313" key="2">
    <source>
        <dbReference type="EMBL" id="UUF05529.1"/>
    </source>
</evidence>
<evidence type="ECO:0000313" key="3">
    <source>
        <dbReference type="EMBL" id="UUF09019.1"/>
    </source>
</evidence>
<proteinExistence type="predicted"/>
<accession>A0A9Q9CHG1</accession>
<evidence type="ECO:0000256" key="1">
    <source>
        <dbReference type="SAM" id="SignalP"/>
    </source>
</evidence>
<dbReference type="Proteomes" id="UP001058016">
    <property type="component" value="Chromosome"/>
</dbReference>
<reference evidence="3 4" key="1">
    <citation type="submission" date="2021-03" db="EMBL/GenBank/DDBJ databases">
        <title>Comparative Genomics and Metabolomics in the genus Turicibacter.</title>
        <authorList>
            <person name="Maki J."/>
            <person name="Looft T."/>
        </authorList>
    </citation>
    <scope>NUCLEOTIDE SEQUENCE</scope>
    <source>
        <strain evidence="3">ISU324</strain>
        <strain evidence="2 4">MMM721</strain>
    </source>
</reference>
<name>A0A9Q9CHG1_9FIRM</name>
<dbReference type="EMBL" id="CP071250">
    <property type="protein sequence ID" value="UUF09019.1"/>
    <property type="molecule type" value="Genomic_DNA"/>
</dbReference>
<evidence type="ECO:0000313" key="5">
    <source>
        <dbReference type="Proteomes" id="UP001058072"/>
    </source>
</evidence>
<dbReference type="Pfam" id="PF14270">
    <property type="entry name" value="DUF4358"/>
    <property type="match status" value="1"/>
</dbReference>
<evidence type="ECO:0000313" key="4">
    <source>
        <dbReference type="Proteomes" id="UP001058016"/>
    </source>
</evidence>
<keyword evidence="4" id="KW-1185">Reference proteome</keyword>
<dbReference type="Proteomes" id="UP001058072">
    <property type="component" value="Chromosome"/>
</dbReference>
<dbReference type="AlphaFoldDB" id="A0A9Q9CHG1"/>
<dbReference type="RefSeq" id="WP_068759335.1">
    <property type="nucleotide sequence ID" value="NZ_CP071249.1"/>
</dbReference>
<keyword evidence="1" id="KW-0732">Signal</keyword>
<dbReference type="EMBL" id="CP071249">
    <property type="protein sequence ID" value="UUF05529.1"/>
    <property type="molecule type" value="Genomic_DNA"/>
</dbReference>
<gene>
    <name evidence="2" type="ORF">J0J69_10725</name>
    <name evidence="3" type="ORF">J0J70_03165</name>
</gene>
<feature type="signal peptide" evidence="1">
    <location>
        <begin position="1"/>
        <end position="17"/>
    </location>
</feature>
<sequence length="174" mass="19735">MKKIKLLMMTLLITVLAVGCSKGSEQGGETGETSPKQIITKIQETLSKAYDMPLEDGVLSGYFLTDMTNEEEMLMYEGIFNSEDIKSGYILQPMMNVKSELIIVAEAKDAESTENIKASYEKVLSDQDEMWSRYLPDQYELVKANKIQTQGNYVLYVTSEQVEEIVKVFEEQVK</sequence>
<dbReference type="InterPro" id="IPR025648">
    <property type="entry name" value="DUF4358"/>
</dbReference>